<evidence type="ECO:0000256" key="1">
    <source>
        <dbReference type="SAM" id="Phobius"/>
    </source>
</evidence>
<name>A0A1M6ZJZ5_9RHOB</name>
<feature type="transmembrane region" description="Helical" evidence="1">
    <location>
        <begin position="25"/>
        <end position="46"/>
    </location>
</feature>
<reference evidence="3 4" key="1">
    <citation type="submission" date="2016-11" db="EMBL/GenBank/DDBJ databases">
        <authorList>
            <person name="Varghese N."/>
            <person name="Submissions S."/>
        </authorList>
    </citation>
    <scope>NUCLEOTIDE SEQUENCE [LARGE SCALE GENOMIC DNA]</scope>
    <source>
        <strain evidence="3 4">DSM 28249</strain>
    </source>
</reference>
<feature type="transmembrane region" description="Helical" evidence="1">
    <location>
        <begin position="84"/>
        <end position="107"/>
    </location>
</feature>
<keyword evidence="1" id="KW-1133">Transmembrane helix</keyword>
<dbReference type="RefSeq" id="WP_188129823.1">
    <property type="nucleotide sequence ID" value="NZ_FRCB01000001.1"/>
</dbReference>
<feature type="transmembrane region" description="Helical" evidence="1">
    <location>
        <begin position="52"/>
        <end position="72"/>
    </location>
</feature>
<dbReference type="PROSITE" id="PS50930">
    <property type="entry name" value="HTH_LYTTR"/>
    <property type="match status" value="1"/>
</dbReference>
<dbReference type="GO" id="GO:0003677">
    <property type="term" value="F:DNA binding"/>
    <property type="evidence" value="ECO:0007669"/>
    <property type="project" value="InterPro"/>
</dbReference>
<sequence length="279" mass="31112">MKLSDKVTSAFSETFRYFISPLNGFVWVICIVVATLAGPFGTFGAFDWPTRLLYWSIVVTLAFLFGYSAHAITRVVIGSGRPVLFDGFAALLMALVFGPTVFGLRAIFQPEAIGVDVHLTRVTFNVFCMSVGIFVLYRHLCMAEQGSYLHIDDMGGEQSGNEPRLLRRLSDEHVGDVLRLSASDHYVEVVTAEGSEVLRLRFADAIDEMEPVEGYCVHRSHWVARSAIVAVERENAHKLFLQLSNGDRVPVSRKYRTALEEVGVIERDPAVHLKLVSRS</sequence>
<dbReference type="Gene3D" id="2.40.50.1020">
    <property type="entry name" value="LytTr DNA-binding domain"/>
    <property type="match status" value="1"/>
</dbReference>
<proteinExistence type="predicted"/>
<dbReference type="SMART" id="SM00850">
    <property type="entry name" value="LytTR"/>
    <property type="match status" value="1"/>
</dbReference>
<dbReference type="EMBL" id="FRCB01000001">
    <property type="protein sequence ID" value="SHL30787.1"/>
    <property type="molecule type" value="Genomic_DNA"/>
</dbReference>
<accession>A0A1M6ZJZ5</accession>
<protein>
    <submittedName>
        <fullName evidence="3">Transcriptional regulator, LytTR family</fullName>
    </submittedName>
</protein>
<evidence type="ECO:0000259" key="2">
    <source>
        <dbReference type="PROSITE" id="PS50930"/>
    </source>
</evidence>
<dbReference type="AlphaFoldDB" id="A0A1M6ZJZ5"/>
<organism evidence="3 4">
    <name type="scientific">Roseovarius litoreus</name>
    <dbReference type="NCBI Taxonomy" id="1155722"/>
    <lineage>
        <taxon>Bacteria</taxon>
        <taxon>Pseudomonadati</taxon>
        <taxon>Pseudomonadota</taxon>
        <taxon>Alphaproteobacteria</taxon>
        <taxon>Rhodobacterales</taxon>
        <taxon>Roseobacteraceae</taxon>
        <taxon>Roseovarius</taxon>
    </lineage>
</organism>
<keyword evidence="4" id="KW-1185">Reference proteome</keyword>
<feature type="domain" description="HTH LytTR-type" evidence="2">
    <location>
        <begin position="176"/>
        <end position="265"/>
    </location>
</feature>
<evidence type="ECO:0000313" key="3">
    <source>
        <dbReference type="EMBL" id="SHL30787.1"/>
    </source>
</evidence>
<feature type="transmembrane region" description="Helical" evidence="1">
    <location>
        <begin position="119"/>
        <end position="137"/>
    </location>
</feature>
<evidence type="ECO:0000313" key="4">
    <source>
        <dbReference type="Proteomes" id="UP000322545"/>
    </source>
</evidence>
<gene>
    <name evidence="3" type="ORF">SAMN05443432_10188</name>
</gene>
<dbReference type="InterPro" id="IPR007492">
    <property type="entry name" value="LytTR_DNA-bd_dom"/>
</dbReference>
<dbReference type="Pfam" id="PF04397">
    <property type="entry name" value="LytTR"/>
    <property type="match status" value="1"/>
</dbReference>
<keyword evidence="1" id="KW-0472">Membrane</keyword>
<dbReference type="Proteomes" id="UP000322545">
    <property type="component" value="Unassembled WGS sequence"/>
</dbReference>
<keyword evidence="1" id="KW-0812">Transmembrane</keyword>